<reference evidence="2 3" key="1">
    <citation type="submission" date="2016-05" db="EMBL/GenBank/DDBJ databases">
        <title>Comparative analysis of secretome profiles of manganese(II)-oxidizing ascomycete fungi.</title>
        <authorList>
            <consortium name="DOE Joint Genome Institute"/>
            <person name="Zeiner C.A."/>
            <person name="Purvine S.O."/>
            <person name="Zink E.M."/>
            <person name="Wu S."/>
            <person name="Pasa-Tolic L."/>
            <person name="Chaput D.L."/>
            <person name="Haridas S."/>
            <person name="Grigoriev I.V."/>
            <person name="Santelli C.M."/>
            <person name="Hansel C.M."/>
        </authorList>
    </citation>
    <scope>NUCLEOTIDE SEQUENCE [LARGE SCALE GENOMIC DNA]</scope>
    <source>
        <strain evidence="2 3">SRC1lrK2f</strain>
    </source>
</reference>
<sequence>MRNIHITAKRLQLGFYKSLIKNTHKIYLYTFVASPTMSPPVPPDTRFARPSASSDSNGSVTLHDAHVQTGDRSSIRRWFNSMRIAVFPKGVQKQLDTSGGKDSQTLQTFPCPVSSNECVADIEPGITVEPATVSRHVARDQQTSSVPASTPAFAFASVSVPTKFGWCMSAYEQAMAAPTPSSESTDPKDHEMTLAEPAKGKRNRRPRQPTMITPAVLDKIAKDNKKHQGATAAREIEVRNSSMGVSSSSSRARGVQASPMRWSQD</sequence>
<organism evidence="2 3">
    <name type="scientific">Alternaria alternata</name>
    <name type="common">Alternaria rot fungus</name>
    <name type="synonym">Torula alternata</name>
    <dbReference type="NCBI Taxonomy" id="5599"/>
    <lineage>
        <taxon>Eukaryota</taxon>
        <taxon>Fungi</taxon>
        <taxon>Dikarya</taxon>
        <taxon>Ascomycota</taxon>
        <taxon>Pezizomycotina</taxon>
        <taxon>Dothideomycetes</taxon>
        <taxon>Pleosporomycetidae</taxon>
        <taxon>Pleosporales</taxon>
        <taxon>Pleosporineae</taxon>
        <taxon>Pleosporaceae</taxon>
        <taxon>Alternaria</taxon>
        <taxon>Alternaria sect. Alternaria</taxon>
        <taxon>Alternaria alternata complex</taxon>
    </lineage>
</organism>
<feature type="region of interest" description="Disordered" evidence="1">
    <location>
        <begin position="178"/>
        <end position="265"/>
    </location>
</feature>
<feature type="region of interest" description="Disordered" evidence="1">
    <location>
        <begin position="43"/>
        <end position="62"/>
    </location>
</feature>
<proteinExistence type="predicted"/>
<keyword evidence="3" id="KW-1185">Reference proteome</keyword>
<dbReference type="AlphaFoldDB" id="A0A177DRB9"/>
<gene>
    <name evidence="2" type="ORF">CC77DRAFT_837960</name>
</gene>
<evidence type="ECO:0000313" key="2">
    <source>
        <dbReference type="EMBL" id="OAG21760.1"/>
    </source>
</evidence>
<dbReference type="RefSeq" id="XP_018387181.1">
    <property type="nucleotide sequence ID" value="XM_018533358.1"/>
</dbReference>
<feature type="compositionally biased region" description="Low complexity" evidence="1">
    <location>
        <begin position="241"/>
        <end position="258"/>
    </location>
</feature>
<evidence type="ECO:0000256" key="1">
    <source>
        <dbReference type="SAM" id="MobiDB-lite"/>
    </source>
</evidence>
<dbReference type="GeneID" id="29118952"/>
<dbReference type="Proteomes" id="UP000077248">
    <property type="component" value="Unassembled WGS sequence"/>
</dbReference>
<evidence type="ECO:0000313" key="3">
    <source>
        <dbReference type="Proteomes" id="UP000077248"/>
    </source>
</evidence>
<feature type="compositionally biased region" description="Polar residues" evidence="1">
    <location>
        <begin position="51"/>
        <end position="60"/>
    </location>
</feature>
<dbReference type="EMBL" id="KV441476">
    <property type="protein sequence ID" value="OAG21760.1"/>
    <property type="molecule type" value="Genomic_DNA"/>
</dbReference>
<name>A0A177DRB9_ALTAL</name>
<dbReference type="KEGG" id="aalt:CC77DRAFT_837960"/>
<dbReference type="VEuPathDB" id="FungiDB:CC77DRAFT_837960"/>
<accession>A0A177DRB9</accession>
<protein>
    <submittedName>
        <fullName evidence="2">Uncharacterized protein</fullName>
    </submittedName>
</protein>